<evidence type="ECO:0000256" key="2">
    <source>
        <dbReference type="ARBA" id="ARBA00022801"/>
    </source>
</evidence>
<comment type="catalytic activity">
    <reaction evidence="4">
        <text>5-methylsulfanyl-2,3-dioxopentyl phosphate + H2O = 1,2-dihydroxy-5-(methylsulfanyl)pent-1-en-3-one + phosphate</text>
        <dbReference type="Rhea" id="RHEA:21700"/>
        <dbReference type="ChEBI" id="CHEBI:15377"/>
        <dbReference type="ChEBI" id="CHEBI:43474"/>
        <dbReference type="ChEBI" id="CHEBI:49252"/>
        <dbReference type="ChEBI" id="CHEBI:58828"/>
        <dbReference type="EC" id="3.1.3.77"/>
    </reaction>
</comment>
<comment type="cofactor">
    <cofactor evidence="4">
        <name>Mg(2+)</name>
        <dbReference type="ChEBI" id="CHEBI:18420"/>
    </cofactor>
    <text evidence="4">Binds 1 Mg(2+) ion per subunit.</text>
</comment>
<dbReference type="Pfam" id="PF00702">
    <property type="entry name" value="Hydrolase"/>
    <property type="match status" value="1"/>
</dbReference>
<dbReference type="Gene3D" id="3.40.50.1000">
    <property type="entry name" value="HAD superfamily/HAD-like"/>
    <property type="match status" value="1"/>
</dbReference>
<proteinExistence type="inferred from homology"/>
<dbReference type="GO" id="GO:0019509">
    <property type="term" value="P:L-methionine salvage from methylthioadenosine"/>
    <property type="evidence" value="ECO:0007669"/>
    <property type="project" value="UniProtKB-UniRule"/>
</dbReference>
<dbReference type="HAMAP" id="MF_01681">
    <property type="entry name" value="Salvage_MtnC"/>
    <property type="match status" value="1"/>
</dbReference>
<keyword evidence="1 4" id="KW-0028">Amino-acid biosynthesis</keyword>
<comment type="subunit">
    <text evidence="4">Monomer.</text>
</comment>
<dbReference type="PANTHER" id="PTHR20371">
    <property type="entry name" value="ENOLASE-PHOSPHATASE E1"/>
    <property type="match status" value="1"/>
</dbReference>
<gene>
    <name evidence="4" type="primary">mtnC</name>
    <name evidence="5" type="ORF">FHX50_002254</name>
</gene>
<sequence>MSTTVTLKRPEAIVLDIEGTTSSTWFVHDVLYPYSRERFTEYLTDRADDEDVQRARGQIIDLAGLDPDADTAQLVAALEDWLDRDEKRTPLKILQGLIWADGFAKGDLTSHFFDDAVPAIRRWHEDGIELWVFSSGSLSSQRAWFGNSPDGDLLPLFSGHFDTENAGPKRVASSYATIREQIGRPAASLLFFSDLVEELDAAEEDGWGTVGVRREGDQHAERGVGEHPEISTFEQVRFT</sequence>
<comment type="similarity">
    <text evidence="4">Belongs to the HAD-like hydrolase superfamily. MasA/MtnC family.</text>
</comment>
<comment type="pathway">
    <text evidence="4">Amino-acid biosynthesis; L-methionine biosynthesis via salvage pathway; L-methionine from S-methyl-5-thio-alpha-D-ribose 1-phosphate: step 3/6.</text>
</comment>
<evidence type="ECO:0000256" key="3">
    <source>
        <dbReference type="ARBA" id="ARBA00023167"/>
    </source>
</evidence>
<dbReference type="AlphaFoldDB" id="A0A839R1Q2"/>
<keyword evidence="3 4" id="KW-0486">Methionine biosynthesis</keyword>
<dbReference type="PANTHER" id="PTHR20371:SF1">
    <property type="entry name" value="ENOLASE-PHOSPHATASE E1"/>
    <property type="match status" value="1"/>
</dbReference>
<keyword evidence="4" id="KW-0460">Magnesium</keyword>
<dbReference type="GO" id="GO:0043716">
    <property type="term" value="F:2-hydroxy-3-keto-5-methylthiopentenyl-1-phosphate phosphatase activity"/>
    <property type="evidence" value="ECO:0007669"/>
    <property type="project" value="UniProtKB-UniRule"/>
</dbReference>
<keyword evidence="4" id="KW-0479">Metal-binding</keyword>
<keyword evidence="6" id="KW-1185">Reference proteome</keyword>
<keyword evidence="2 4" id="KW-0378">Hydrolase</keyword>
<dbReference type="InterPro" id="IPR023214">
    <property type="entry name" value="HAD_sf"/>
</dbReference>
<dbReference type="EC" id="3.1.3.77" evidence="4"/>
<dbReference type="EMBL" id="JACHWP010000018">
    <property type="protein sequence ID" value="MBB3023947.1"/>
    <property type="molecule type" value="Genomic_DNA"/>
</dbReference>
<comment type="pathway">
    <text evidence="4">Amino-acid biosynthesis; L-methionine biosynthesis via salvage pathway; L-methionine from S-methyl-5-thio-alpha-D-ribose 1-phosphate: step 4/6.</text>
</comment>
<dbReference type="Proteomes" id="UP000568050">
    <property type="component" value="Unassembled WGS sequence"/>
</dbReference>
<dbReference type="Gene3D" id="1.10.720.60">
    <property type="match status" value="1"/>
</dbReference>
<evidence type="ECO:0000256" key="1">
    <source>
        <dbReference type="ARBA" id="ARBA00022605"/>
    </source>
</evidence>
<dbReference type="SFLD" id="SFLDS00003">
    <property type="entry name" value="Haloacid_Dehalogenase"/>
    <property type="match status" value="1"/>
</dbReference>
<dbReference type="SUPFAM" id="SSF56784">
    <property type="entry name" value="HAD-like"/>
    <property type="match status" value="1"/>
</dbReference>
<evidence type="ECO:0000313" key="6">
    <source>
        <dbReference type="Proteomes" id="UP000568050"/>
    </source>
</evidence>
<organism evidence="5 6">
    <name type="scientific">Helcobacillus massiliensis</name>
    <dbReference type="NCBI Taxonomy" id="521392"/>
    <lineage>
        <taxon>Bacteria</taxon>
        <taxon>Bacillati</taxon>
        <taxon>Actinomycetota</taxon>
        <taxon>Actinomycetes</taxon>
        <taxon>Micrococcales</taxon>
        <taxon>Dermabacteraceae</taxon>
        <taxon>Helcobacillus</taxon>
    </lineage>
</organism>
<protein>
    <recommendedName>
        <fullName evidence="4">Enolase-phosphatase E1</fullName>
        <ecNumber evidence="4">3.1.3.77</ecNumber>
    </recommendedName>
    <alternativeName>
        <fullName evidence="4">2,3-diketo-5-methylthio-1-phosphopentane phosphatase</fullName>
    </alternativeName>
</protein>
<comment type="caution">
    <text evidence="5">The sequence shown here is derived from an EMBL/GenBank/DDBJ whole genome shotgun (WGS) entry which is preliminary data.</text>
</comment>
<name>A0A839R1Q2_9MICO</name>
<dbReference type="UniPathway" id="UPA00904">
    <property type="reaction ID" value="UER00876"/>
</dbReference>
<dbReference type="GO" id="GO:0043874">
    <property type="term" value="F:acireductone synthase activity"/>
    <property type="evidence" value="ECO:0007669"/>
    <property type="project" value="UniProtKB-EC"/>
</dbReference>
<dbReference type="CDD" id="cd01629">
    <property type="entry name" value="HAD_EP"/>
    <property type="match status" value="1"/>
</dbReference>
<dbReference type="InterPro" id="IPR023943">
    <property type="entry name" value="Enolase-ppase_E1"/>
</dbReference>
<dbReference type="SFLD" id="SFLDG01133">
    <property type="entry name" value="C1.5.4:_Enolase-phosphatase_Li"/>
    <property type="match status" value="1"/>
</dbReference>
<dbReference type="GO" id="GO:0043715">
    <property type="term" value="F:2,3-diketo-5-methylthiopentyl-1-phosphate enolase activity"/>
    <property type="evidence" value="ECO:0007669"/>
    <property type="project" value="UniProtKB-UniRule"/>
</dbReference>
<comment type="function">
    <text evidence="4">Bifunctional enzyme that catalyzes the enolization of 2,3-diketo-5-methylthiopentyl-1-phosphate (DK-MTP-1-P) into the intermediate 2-hydroxy-3-keto-5-methylthiopentenyl-1-phosphate (HK-MTPenyl-1-P), which is then dephosphorylated to form the acireductone 1,2-dihydroxy-3-keto-5-methylthiopentene (DHK-MTPene).</text>
</comment>
<evidence type="ECO:0000256" key="4">
    <source>
        <dbReference type="HAMAP-Rule" id="MF_01681"/>
    </source>
</evidence>
<dbReference type="SFLD" id="SFLDG01129">
    <property type="entry name" value="C1.5:_HAD__Beta-PGM__Phosphata"/>
    <property type="match status" value="1"/>
</dbReference>
<dbReference type="NCBIfam" id="TIGR01691">
    <property type="entry name" value="enolase-ppase"/>
    <property type="match status" value="1"/>
</dbReference>
<reference evidence="5 6" key="1">
    <citation type="submission" date="2020-08" db="EMBL/GenBank/DDBJ databases">
        <title>Sequencing the genomes of 1000 actinobacteria strains.</title>
        <authorList>
            <person name="Klenk H.-P."/>
        </authorList>
    </citation>
    <scope>NUCLEOTIDE SEQUENCE [LARGE SCALE GENOMIC DNA]</scope>
    <source>
        <strain evidence="5 6">DSM 23040</strain>
    </source>
</reference>
<dbReference type="GO" id="GO:0000287">
    <property type="term" value="F:magnesium ion binding"/>
    <property type="evidence" value="ECO:0007669"/>
    <property type="project" value="UniProtKB-UniRule"/>
</dbReference>
<accession>A0A839R1Q2</accession>
<dbReference type="InterPro" id="IPR036412">
    <property type="entry name" value="HAD-like_sf"/>
</dbReference>
<evidence type="ECO:0000313" key="5">
    <source>
        <dbReference type="EMBL" id="MBB3023947.1"/>
    </source>
</evidence>
<dbReference type="RefSeq" id="WP_183377243.1">
    <property type="nucleotide sequence ID" value="NZ_CBCSFZ010000037.1"/>
</dbReference>